<evidence type="ECO:0000313" key="2">
    <source>
        <dbReference type="Proteomes" id="UP000613011"/>
    </source>
</evidence>
<name>A0A936ZM08_9BURK</name>
<gene>
    <name evidence="1" type="ORF">JI739_05315</name>
</gene>
<organism evidence="1 2">
    <name type="scientific">Ramlibacter aurantiacus</name>
    <dbReference type="NCBI Taxonomy" id="2801330"/>
    <lineage>
        <taxon>Bacteria</taxon>
        <taxon>Pseudomonadati</taxon>
        <taxon>Pseudomonadota</taxon>
        <taxon>Betaproteobacteria</taxon>
        <taxon>Burkholderiales</taxon>
        <taxon>Comamonadaceae</taxon>
        <taxon>Ramlibacter</taxon>
    </lineage>
</organism>
<proteinExistence type="predicted"/>
<dbReference type="EMBL" id="JAEQNA010000001">
    <property type="protein sequence ID" value="MBL0419763.1"/>
    <property type="molecule type" value="Genomic_DNA"/>
</dbReference>
<protein>
    <recommendedName>
        <fullName evidence="3">DUF4365 domain-containing protein</fullName>
    </recommendedName>
</protein>
<reference evidence="1" key="1">
    <citation type="submission" date="2021-01" db="EMBL/GenBank/DDBJ databases">
        <title>Ramlibacter sp. strain AW1 16S ribosomal RNA gene Genome sequencing and assembly.</title>
        <authorList>
            <person name="Kang M."/>
        </authorList>
    </citation>
    <scope>NUCLEOTIDE SEQUENCE</scope>
    <source>
        <strain evidence="1">AW1</strain>
    </source>
</reference>
<sequence length="191" mass="20574">MAADDGGKMAGLHDGKYVLTATQKGAIGESVVVSALLRESGGRLSPFYSIADDDGIDLLIYDKETGVAIPIQVKSRTTTLNRPGTTKPGSGVHFEVRTAALREFDDAHLVAVLLNGDMNDIRCSWLIRMQVLASVARVTEEKLVIRPNSAKSSLDKFTPFRCDTAQGLSFRLIKAAEQLAARSSKKKKPAA</sequence>
<dbReference type="Proteomes" id="UP000613011">
    <property type="component" value="Unassembled WGS sequence"/>
</dbReference>
<evidence type="ECO:0008006" key="3">
    <source>
        <dbReference type="Google" id="ProtNLM"/>
    </source>
</evidence>
<dbReference type="RefSeq" id="WP_201682770.1">
    <property type="nucleotide sequence ID" value="NZ_JAEQNA010000001.1"/>
</dbReference>
<comment type="caution">
    <text evidence="1">The sequence shown here is derived from an EMBL/GenBank/DDBJ whole genome shotgun (WGS) entry which is preliminary data.</text>
</comment>
<dbReference type="AlphaFoldDB" id="A0A936ZM08"/>
<accession>A0A936ZM08</accession>
<evidence type="ECO:0000313" key="1">
    <source>
        <dbReference type="EMBL" id="MBL0419763.1"/>
    </source>
</evidence>
<keyword evidence="2" id="KW-1185">Reference proteome</keyword>